<dbReference type="KEGG" id="cci:CC1G_15815"/>
<reference evidence="2 3" key="1">
    <citation type="journal article" date="2010" name="Proc. Natl. Acad. Sci. U.S.A.">
        <title>Insights into evolution of multicellular fungi from the assembled chromosomes of the mushroom Coprinopsis cinerea (Coprinus cinereus).</title>
        <authorList>
            <person name="Stajich J.E."/>
            <person name="Wilke S.K."/>
            <person name="Ahren D."/>
            <person name="Au C.H."/>
            <person name="Birren B.W."/>
            <person name="Borodovsky M."/>
            <person name="Burns C."/>
            <person name="Canback B."/>
            <person name="Casselton L.A."/>
            <person name="Cheng C.K."/>
            <person name="Deng J."/>
            <person name="Dietrich F.S."/>
            <person name="Fargo D.C."/>
            <person name="Farman M.L."/>
            <person name="Gathman A.C."/>
            <person name="Goldberg J."/>
            <person name="Guigo R."/>
            <person name="Hoegger P.J."/>
            <person name="Hooker J.B."/>
            <person name="Huggins A."/>
            <person name="James T.Y."/>
            <person name="Kamada T."/>
            <person name="Kilaru S."/>
            <person name="Kodira C."/>
            <person name="Kues U."/>
            <person name="Kupfer D."/>
            <person name="Kwan H.S."/>
            <person name="Lomsadze A."/>
            <person name="Li W."/>
            <person name="Lilly W.W."/>
            <person name="Ma L.J."/>
            <person name="Mackey A.J."/>
            <person name="Manning G."/>
            <person name="Martin F."/>
            <person name="Muraguchi H."/>
            <person name="Natvig D.O."/>
            <person name="Palmerini H."/>
            <person name="Ramesh M.A."/>
            <person name="Rehmeyer C.J."/>
            <person name="Roe B.A."/>
            <person name="Shenoy N."/>
            <person name="Stanke M."/>
            <person name="Ter-Hovhannisyan V."/>
            <person name="Tunlid A."/>
            <person name="Velagapudi R."/>
            <person name="Vision T.J."/>
            <person name="Zeng Q."/>
            <person name="Zolan M.E."/>
            <person name="Pukkila P.J."/>
        </authorList>
    </citation>
    <scope>NUCLEOTIDE SEQUENCE [LARGE SCALE GENOMIC DNA]</scope>
    <source>
        <strain evidence="3">Okayama-7 / 130 / ATCC MYA-4618 / FGSC 9003</strain>
    </source>
</reference>
<dbReference type="RefSeq" id="XP_002910030.1">
    <property type="nucleotide sequence ID" value="XM_002909984.1"/>
</dbReference>
<proteinExistence type="predicted"/>
<dbReference type="Proteomes" id="UP000001861">
    <property type="component" value="Unassembled WGS sequence"/>
</dbReference>
<accession>D6RR28</accession>
<dbReference type="EMBL" id="AACS02000032">
    <property type="protein sequence ID" value="EFI26536.1"/>
    <property type="molecule type" value="Genomic_DNA"/>
</dbReference>
<evidence type="ECO:0000313" key="3">
    <source>
        <dbReference type="Proteomes" id="UP000001861"/>
    </source>
</evidence>
<dbReference type="InParanoid" id="D6RR28"/>
<protein>
    <submittedName>
        <fullName evidence="2">Uncharacterized protein</fullName>
    </submittedName>
</protein>
<comment type="caution">
    <text evidence="2">The sequence shown here is derived from an EMBL/GenBank/DDBJ whole genome shotgun (WGS) entry which is preliminary data.</text>
</comment>
<feature type="region of interest" description="Disordered" evidence="1">
    <location>
        <begin position="15"/>
        <end position="44"/>
    </location>
</feature>
<dbReference type="HOGENOM" id="CLU_2704713_0_0_1"/>
<gene>
    <name evidence="2" type="ORF">CC1G_15815</name>
</gene>
<keyword evidence="3" id="KW-1185">Reference proteome</keyword>
<dbReference type="VEuPathDB" id="FungiDB:CC1G_15815"/>
<name>D6RR28_COPC7</name>
<sequence length="73" mass="8228">MSLLFRIEDLQTLPDSEAPHRGVYQHQPAPAHQCKLGKGDQAENEKSCETLTIDQYRKRVKGLSHDSLVPESV</sequence>
<dbReference type="GeneID" id="9379858"/>
<organism evidence="2 3">
    <name type="scientific">Coprinopsis cinerea (strain Okayama-7 / 130 / ATCC MYA-4618 / FGSC 9003)</name>
    <name type="common">Inky cap fungus</name>
    <name type="synonym">Hormographiella aspergillata</name>
    <dbReference type="NCBI Taxonomy" id="240176"/>
    <lineage>
        <taxon>Eukaryota</taxon>
        <taxon>Fungi</taxon>
        <taxon>Dikarya</taxon>
        <taxon>Basidiomycota</taxon>
        <taxon>Agaricomycotina</taxon>
        <taxon>Agaricomycetes</taxon>
        <taxon>Agaricomycetidae</taxon>
        <taxon>Agaricales</taxon>
        <taxon>Agaricineae</taxon>
        <taxon>Psathyrellaceae</taxon>
        <taxon>Coprinopsis</taxon>
    </lineage>
</organism>
<evidence type="ECO:0000256" key="1">
    <source>
        <dbReference type="SAM" id="MobiDB-lite"/>
    </source>
</evidence>
<evidence type="ECO:0000313" key="2">
    <source>
        <dbReference type="EMBL" id="EFI26536.1"/>
    </source>
</evidence>
<dbReference type="AlphaFoldDB" id="D6RR28"/>